<proteinExistence type="predicted"/>
<feature type="non-terminal residue" evidence="2">
    <location>
        <position position="1"/>
    </location>
</feature>
<protein>
    <submittedName>
        <fullName evidence="2">Uncharacterized protein</fullName>
    </submittedName>
</protein>
<evidence type="ECO:0000256" key="1">
    <source>
        <dbReference type="SAM" id="MobiDB-lite"/>
    </source>
</evidence>
<evidence type="ECO:0000313" key="3">
    <source>
        <dbReference type="Proteomes" id="UP000236291"/>
    </source>
</evidence>
<dbReference type="EMBL" id="ASHM01157228">
    <property type="protein sequence ID" value="PNX63654.1"/>
    <property type="molecule type" value="Genomic_DNA"/>
</dbReference>
<evidence type="ECO:0000313" key="2">
    <source>
        <dbReference type="EMBL" id="PNX63654.1"/>
    </source>
</evidence>
<comment type="caution">
    <text evidence="2">The sequence shown here is derived from an EMBL/GenBank/DDBJ whole genome shotgun (WGS) entry which is preliminary data.</text>
</comment>
<gene>
    <name evidence="2" type="ORF">L195_g061736</name>
</gene>
<organism evidence="2 3">
    <name type="scientific">Trifolium pratense</name>
    <name type="common">Red clover</name>
    <dbReference type="NCBI Taxonomy" id="57577"/>
    <lineage>
        <taxon>Eukaryota</taxon>
        <taxon>Viridiplantae</taxon>
        <taxon>Streptophyta</taxon>
        <taxon>Embryophyta</taxon>
        <taxon>Tracheophyta</taxon>
        <taxon>Spermatophyta</taxon>
        <taxon>Magnoliopsida</taxon>
        <taxon>eudicotyledons</taxon>
        <taxon>Gunneridae</taxon>
        <taxon>Pentapetalae</taxon>
        <taxon>rosids</taxon>
        <taxon>fabids</taxon>
        <taxon>Fabales</taxon>
        <taxon>Fabaceae</taxon>
        <taxon>Papilionoideae</taxon>
        <taxon>50 kb inversion clade</taxon>
        <taxon>NPAAA clade</taxon>
        <taxon>Hologalegina</taxon>
        <taxon>IRL clade</taxon>
        <taxon>Trifolieae</taxon>
        <taxon>Trifolium</taxon>
    </lineage>
</organism>
<dbReference type="AlphaFoldDB" id="A0A2K3KBK8"/>
<name>A0A2K3KBK8_TRIPR</name>
<dbReference type="Proteomes" id="UP000236291">
    <property type="component" value="Unassembled WGS sequence"/>
</dbReference>
<reference evidence="2 3" key="2">
    <citation type="journal article" date="2017" name="Front. Plant Sci.">
        <title>Gene Classification and Mining of Molecular Markers Useful in Red Clover (Trifolium pratense) Breeding.</title>
        <authorList>
            <person name="Istvanek J."/>
            <person name="Dluhosova J."/>
            <person name="Dluhos P."/>
            <person name="Patkova L."/>
            <person name="Nedelnik J."/>
            <person name="Repkova J."/>
        </authorList>
    </citation>
    <scope>NUCLEOTIDE SEQUENCE [LARGE SCALE GENOMIC DNA]</scope>
    <source>
        <strain evidence="3">cv. Tatra</strain>
        <tissue evidence="2">Young leaves</tissue>
    </source>
</reference>
<feature type="region of interest" description="Disordered" evidence="1">
    <location>
        <begin position="1"/>
        <end position="41"/>
    </location>
</feature>
<accession>A0A2K3KBK8</accession>
<sequence>GDSSSNQRRRTNPPLPSSAGGVANPNRNDRTTARHGYIAMV</sequence>
<reference evidence="2 3" key="1">
    <citation type="journal article" date="2014" name="Am. J. Bot.">
        <title>Genome assembly and annotation for red clover (Trifolium pratense; Fabaceae).</title>
        <authorList>
            <person name="Istvanek J."/>
            <person name="Jaros M."/>
            <person name="Krenek A."/>
            <person name="Repkova J."/>
        </authorList>
    </citation>
    <scope>NUCLEOTIDE SEQUENCE [LARGE SCALE GENOMIC DNA]</scope>
    <source>
        <strain evidence="3">cv. Tatra</strain>
        <tissue evidence="2">Young leaves</tissue>
    </source>
</reference>